<dbReference type="Proteomes" id="UP000648984">
    <property type="component" value="Unassembled WGS sequence"/>
</dbReference>
<evidence type="ECO:0000313" key="3">
    <source>
        <dbReference type="Proteomes" id="UP000648984"/>
    </source>
</evidence>
<feature type="domain" description="SnoaL-like" evidence="1">
    <location>
        <begin position="8"/>
        <end position="131"/>
    </location>
</feature>
<dbReference type="Pfam" id="PF13577">
    <property type="entry name" value="SnoaL_4"/>
    <property type="match status" value="1"/>
</dbReference>
<reference evidence="2 3" key="1">
    <citation type="submission" date="2019-12" db="EMBL/GenBank/DDBJ databases">
        <title>Comparative genomics gives insights into the taxonomy of the Azoarcus-Aromatoleum group and reveals separate origins of nif in the plant-associated Azoarcus and non-plant-associated Aromatoleum sub-groups.</title>
        <authorList>
            <person name="Lafos M."/>
            <person name="Maluk M."/>
            <person name="Batista M."/>
            <person name="Junghare M."/>
            <person name="Carmona M."/>
            <person name="Faoro H."/>
            <person name="Cruz L.M."/>
            <person name="Battistoni F."/>
            <person name="De Souza E."/>
            <person name="Pedrosa F."/>
            <person name="Chen W.-M."/>
            <person name="Poole P.S."/>
            <person name="Dixon R.A."/>
            <person name="James E.K."/>
        </authorList>
    </citation>
    <scope>NUCLEOTIDE SEQUENCE [LARGE SCALE GENOMIC DNA]</scope>
    <source>
        <strain evidence="2 3">22Lin</strain>
    </source>
</reference>
<sequence>MNQTDVQVLRDQRDIEQILIRYAVDLDEHQWAGLDEVFVPEATARYLGIGDFTGRDGIRNMVRSALERCGRTQHLLGNYRIVVDGDKATAKCYLQAIHLGLGDYAQNIMTVWGEYRDRLERRPEGWRIVHRELEVFKVDGDIGPMLL</sequence>
<dbReference type="Gene3D" id="3.10.450.50">
    <property type="match status" value="1"/>
</dbReference>
<dbReference type="InterPro" id="IPR032710">
    <property type="entry name" value="NTF2-like_dom_sf"/>
</dbReference>
<dbReference type="RefSeq" id="WP_169258820.1">
    <property type="nucleotide sequence ID" value="NZ_WTVQ01000003.1"/>
</dbReference>
<organism evidence="2 3">
    <name type="scientific">Aromatoleum diolicum</name>
    <dbReference type="NCBI Taxonomy" id="75796"/>
    <lineage>
        <taxon>Bacteria</taxon>
        <taxon>Pseudomonadati</taxon>
        <taxon>Pseudomonadota</taxon>
        <taxon>Betaproteobacteria</taxon>
        <taxon>Rhodocyclales</taxon>
        <taxon>Rhodocyclaceae</taxon>
        <taxon>Aromatoleum</taxon>
    </lineage>
</organism>
<dbReference type="CDD" id="cd00531">
    <property type="entry name" value="NTF2_like"/>
    <property type="match status" value="1"/>
</dbReference>
<evidence type="ECO:0000259" key="1">
    <source>
        <dbReference type="Pfam" id="PF13577"/>
    </source>
</evidence>
<dbReference type="SUPFAM" id="SSF54427">
    <property type="entry name" value="NTF2-like"/>
    <property type="match status" value="1"/>
</dbReference>
<name>A0ABX1Q5N6_9RHOO</name>
<gene>
    <name evidence="2" type="ORF">GPA25_02755</name>
</gene>
<evidence type="ECO:0000313" key="2">
    <source>
        <dbReference type="EMBL" id="NMG73672.1"/>
    </source>
</evidence>
<proteinExistence type="predicted"/>
<dbReference type="EMBL" id="WTVQ01000003">
    <property type="protein sequence ID" value="NMG73672.1"/>
    <property type="molecule type" value="Genomic_DNA"/>
</dbReference>
<dbReference type="InterPro" id="IPR037401">
    <property type="entry name" value="SnoaL-like"/>
</dbReference>
<keyword evidence="3" id="KW-1185">Reference proteome</keyword>
<protein>
    <submittedName>
        <fullName evidence="2">Nuclear transport factor 2 family protein</fullName>
    </submittedName>
</protein>
<comment type="caution">
    <text evidence="2">The sequence shown here is derived from an EMBL/GenBank/DDBJ whole genome shotgun (WGS) entry which is preliminary data.</text>
</comment>
<accession>A0ABX1Q5N6</accession>